<dbReference type="PANTHER" id="PTHR23135">
    <property type="entry name" value="MUR LIGASE FAMILY MEMBER"/>
    <property type="match status" value="1"/>
</dbReference>
<evidence type="ECO:0000313" key="13">
    <source>
        <dbReference type="EMBL" id="EFC05240.1"/>
    </source>
</evidence>
<evidence type="ECO:0000256" key="7">
    <source>
        <dbReference type="ARBA" id="ARBA00023316"/>
    </source>
</evidence>
<comment type="similarity">
    <text evidence="2 8">Belongs to the MurCDEF family. MurE subfamily.</text>
</comment>
<evidence type="ECO:0000256" key="9">
    <source>
        <dbReference type="RuleBase" id="RU004135"/>
    </source>
</evidence>
<feature type="binding site" evidence="8">
    <location>
        <begin position="144"/>
        <end position="145"/>
    </location>
    <ligand>
        <name>UDP-N-acetyl-alpha-D-muramoyl-L-alanyl-D-glutamate</name>
        <dbReference type="ChEBI" id="CHEBI:83900"/>
    </ligand>
</feature>
<dbReference type="GO" id="GO:0016881">
    <property type="term" value="F:acid-amino acid ligase activity"/>
    <property type="evidence" value="ECO:0007669"/>
    <property type="project" value="UniProtKB-UniRule"/>
</dbReference>
<dbReference type="InterPro" id="IPR035911">
    <property type="entry name" value="MurE/MurF_N"/>
</dbReference>
<comment type="function">
    <text evidence="8">Catalyzes the addition of an amino acid to the nucleotide precursor UDP-N-acetylmuramoyl-L-alanyl-D-glutamate (UMAG) in the biosynthesis of bacterial cell-wall peptidoglycan.</text>
</comment>
<dbReference type="GO" id="GO:0005737">
    <property type="term" value="C:cytoplasm"/>
    <property type="evidence" value="ECO:0007669"/>
    <property type="project" value="UniProtKB-SubCell"/>
</dbReference>
<dbReference type="Pfam" id="PF01225">
    <property type="entry name" value="Mur_ligase"/>
    <property type="match status" value="1"/>
</dbReference>
<dbReference type="InterPro" id="IPR005761">
    <property type="entry name" value="UDP-N-AcMur-Glu-dNH2Pim_ligase"/>
</dbReference>
<comment type="pathway">
    <text evidence="1 8 9">Cell wall biogenesis; peptidoglycan biosynthesis.</text>
</comment>
<dbReference type="InterPro" id="IPR013221">
    <property type="entry name" value="Mur_ligase_cen"/>
</dbReference>
<protein>
    <recommendedName>
        <fullName evidence="8">UDP-N-acetylmuramyl-tripeptide synthetase</fullName>
        <ecNumber evidence="8">6.3.2.-</ecNumber>
    </recommendedName>
    <alternativeName>
        <fullName evidence="8">UDP-MurNAc-tripeptide synthetase</fullName>
    </alternativeName>
</protein>
<dbReference type="GO" id="GO:0008360">
    <property type="term" value="P:regulation of cell shape"/>
    <property type="evidence" value="ECO:0007669"/>
    <property type="project" value="UniProtKB-KW"/>
</dbReference>
<feature type="domain" description="Mur ligase central" evidence="12">
    <location>
        <begin position="101"/>
        <end position="299"/>
    </location>
</feature>
<dbReference type="Gene3D" id="3.40.1190.10">
    <property type="entry name" value="Mur-like, catalytic domain"/>
    <property type="match status" value="1"/>
</dbReference>
<sequence length="492" mass="55962">MLLNQLFKQAPEIEIQSINDDSRKKKPNSLFFCVKGMRFDGHQFVQDAIENGAIAVVHSEELVHYEEGILYFRVNDVVDTLNVIADLFYAEASYHLQMFGVTGTNGKESIAKIIQEVLNPDKATGNIGSDSITYGTVKLQPLLTTPNIIDLHSILKEMVDAGMKAATLEVSSVGVEQKRVQSVHFDYAIFTNLDHNHLDFHGTMQNYFEAKKKFFDDLDEKACAITNIDDPYGLKMVEDSEARVVTYGMSEEAMYSIRQYRLKKDGTSFCLKVYDQEYDIETNLVSRFNLMNLTAAIVALHESGVKMELIQERVKFLTQMEGHMQMIQEGQNFNVLVDIAHTVDGLSRVLEYATSITPKNCRIIVVNGSVGKRDKIKRQKVGNLMDQYCDMIILTEEDPRNESPREIAEEIAKGIDKTPYLIISDRYDAIRQALELADPEDTVLVLGKGNQKFMERDIGRCSYQGDVIIVKEVLKKYVLIKEGEDYEFEQIY</sequence>
<dbReference type="SUPFAM" id="SSF63418">
    <property type="entry name" value="MurE/MurF N-terminal domain"/>
    <property type="match status" value="1"/>
</dbReference>
<keyword evidence="14" id="KW-1185">Reference proteome</keyword>
<feature type="binding site" evidence="8">
    <location>
        <position position="179"/>
    </location>
    <ligand>
        <name>UDP-N-acetyl-alpha-D-muramoyl-L-alanyl-D-glutamate</name>
        <dbReference type="ChEBI" id="CHEBI:83900"/>
    </ligand>
</feature>
<dbReference type="Proteomes" id="UP000005017">
    <property type="component" value="Unassembled WGS sequence"/>
</dbReference>
<evidence type="ECO:0000256" key="1">
    <source>
        <dbReference type="ARBA" id="ARBA00004752"/>
    </source>
</evidence>
<dbReference type="InterPro" id="IPR036615">
    <property type="entry name" value="Mur_ligase_C_dom_sf"/>
</dbReference>
<organism evidence="13 14">
    <name type="scientific">Bulleidia extructa W1219</name>
    <dbReference type="NCBI Taxonomy" id="679192"/>
    <lineage>
        <taxon>Bacteria</taxon>
        <taxon>Bacillati</taxon>
        <taxon>Bacillota</taxon>
        <taxon>Erysipelotrichia</taxon>
        <taxon>Erysipelotrichales</taxon>
        <taxon>Erysipelotrichaceae</taxon>
        <taxon>Bulleidia</taxon>
    </lineage>
</organism>
<dbReference type="HAMAP" id="MF_00208">
    <property type="entry name" value="MurE"/>
    <property type="match status" value="1"/>
</dbReference>
<gene>
    <name evidence="8 13" type="primary">murE</name>
    <name evidence="13" type="ORF">HMPREF9013_0524</name>
</gene>
<dbReference type="NCBIfam" id="NF001126">
    <property type="entry name" value="PRK00139.1-4"/>
    <property type="match status" value="1"/>
</dbReference>
<dbReference type="SUPFAM" id="SSF53623">
    <property type="entry name" value="MurD-like peptide ligases, catalytic domain"/>
    <property type="match status" value="1"/>
</dbReference>
<dbReference type="EMBL" id="ADFR01000016">
    <property type="protein sequence ID" value="EFC05240.1"/>
    <property type="molecule type" value="Genomic_DNA"/>
</dbReference>
<evidence type="ECO:0000259" key="12">
    <source>
        <dbReference type="Pfam" id="PF08245"/>
    </source>
</evidence>
<dbReference type="AlphaFoldDB" id="D2MQH1"/>
<dbReference type="InterPro" id="IPR036565">
    <property type="entry name" value="Mur-like_cat_sf"/>
</dbReference>
<comment type="cofactor">
    <cofactor evidence="8">
        <name>Mg(2+)</name>
        <dbReference type="ChEBI" id="CHEBI:18420"/>
    </cofactor>
</comment>
<evidence type="ECO:0000256" key="5">
    <source>
        <dbReference type="ARBA" id="ARBA00022984"/>
    </source>
</evidence>
<dbReference type="Pfam" id="PF08245">
    <property type="entry name" value="Mur_ligase_M"/>
    <property type="match status" value="1"/>
</dbReference>
<feature type="modified residue" description="N6-carboxylysine" evidence="8">
    <location>
        <position position="211"/>
    </location>
</feature>
<keyword evidence="8" id="KW-0547">Nucleotide-binding</keyword>
<dbReference type="EC" id="6.3.2.-" evidence="8"/>
<keyword evidence="4 8" id="KW-0133">Cell shape</keyword>
<dbReference type="GO" id="GO:0071555">
    <property type="term" value="P:cell wall organization"/>
    <property type="evidence" value="ECO:0007669"/>
    <property type="project" value="UniProtKB-KW"/>
</dbReference>
<dbReference type="eggNOG" id="COG0769">
    <property type="taxonomic scope" value="Bacteria"/>
</dbReference>
<feature type="domain" description="Mur ligase N-terminal catalytic" evidence="10">
    <location>
        <begin position="15"/>
        <end position="62"/>
    </location>
</feature>
<keyword evidence="8" id="KW-0067">ATP-binding</keyword>
<dbReference type="UniPathway" id="UPA00219"/>
<comment type="caution">
    <text evidence="8">Lacks conserved residue(s) required for the propagation of feature annotation.</text>
</comment>
<dbReference type="SUPFAM" id="SSF53244">
    <property type="entry name" value="MurD-like peptide ligases, peptide-binding domain"/>
    <property type="match status" value="1"/>
</dbReference>
<evidence type="ECO:0000256" key="2">
    <source>
        <dbReference type="ARBA" id="ARBA00005898"/>
    </source>
</evidence>
<keyword evidence="3 8" id="KW-0132">Cell division</keyword>
<feature type="domain" description="Mur ligase C-terminal" evidence="11">
    <location>
        <begin position="324"/>
        <end position="449"/>
    </location>
</feature>
<comment type="subcellular location">
    <subcellularLocation>
        <location evidence="8 9">Cytoplasm</location>
    </subcellularLocation>
</comment>
<evidence type="ECO:0000256" key="8">
    <source>
        <dbReference type="HAMAP-Rule" id="MF_00208"/>
    </source>
</evidence>
<dbReference type="Gene3D" id="3.90.190.20">
    <property type="entry name" value="Mur ligase, C-terminal domain"/>
    <property type="match status" value="1"/>
</dbReference>
<dbReference type="NCBIfam" id="TIGR01085">
    <property type="entry name" value="murE"/>
    <property type="match status" value="1"/>
</dbReference>
<proteinExistence type="inferred from homology"/>
<feature type="binding site" evidence="8">
    <location>
        <position position="171"/>
    </location>
    <ligand>
        <name>UDP-N-acetyl-alpha-D-muramoyl-L-alanyl-D-glutamate</name>
        <dbReference type="ChEBI" id="CHEBI:83900"/>
    </ligand>
</feature>
<name>D2MQH1_9FIRM</name>
<evidence type="ECO:0000259" key="11">
    <source>
        <dbReference type="Pfam" id="PF02875"/>
    </source>
</evidence>
<comment type="caution">
    <text evidence="13">The sequence shown here is derived from an EMBL/GenBank/DDBJ whole genome shotgun (WGS) entry which is preliminary data.</text>
</comment>
<evidence type="ECO:0000259" key="10">
    <source>
        <dbReference type="Pfam" id="PF01225"/>
    </source>
</evidence>
<dbReference type="GO" id="GO:0009252">
    <property type="term" value="P:peptidoglycan biosynthetic process"/>
    <property type="evidence" value="ECO:0007669"/>
    <property type="project" value="UniProtKB-UniRule"/>
</dbReference>
<keyword evidence="6 8" id="KW-0131">Cell cycle</keyword>
<dbReference type="OrthoDB" id="9800958at2"/>
<evidence type="ECO:0000256" key="3">
    <source>
        <dbReference type="ARBA" id="ARBA00022618"/>
    </source>
</evidence>
<evidence type="ECO:0000313" key="14">
    <source>
        <dbReference type="Proteomes" id="UP000005017"/>
    </source>
</evidence>
<keyword evidence="8" id="KW-0963">Cytoplasm</keyword>
<dbReference type="GO" id="GO:0005524">
    <property type="term" value="F:ATP binding"/>
    <property type="evidence" value="ECO:0007669"/>
    <property type="project" value="UniProtKB-UniRule"/>
</dbReference>
<keyword evidence="8" id="KW-0460">Magnesium</keyword>
<dbReference type="Pfam" id="PF02875">
    <property type="entry name" value="Mur_ligase_C"/>
    <property type="match status" value="1"/>
</dbReference>
<dbReference type="GO" id="GO:0051301">
    <property type="term" value="P:cell division"/>
    <property type="evidence" value="ECO:0007669"/>
    <property type="project" value="UniProtKB-KW"/>
</dbReference>
<keyword evidence="8 13" id="KW-0436">Ligase</keyword>
<dbReference type="PANTHER" id="PTHR23135:SF4">
    <property type="entry name" value="UDP-N-ACETYLMURAMOYL-L-ALANYL-D-GLUTAMATE--2,6-DIAMINOPIMELATE LIGASE MURE HOMOLOG, CHLOROPLASTIC"/>
    <property type="match status" value="1"/>
</dbReference>
<dbReference type="RefSeq" id="WP_006627634.1">
    <property type="nucleotide sequence ID" value="NZ_ADFR01000016.1"/>
</dbReference>
<dbReference type="Gene3D" id="3.40.1390.10">
    <property type="entry name" value="MurE/MurF, N-terminal domain"/>
    <property type="match status" value="1"/>
</dbReference>
<evidence type="ECO:0000256" key="6">
    <source>
        <dbReference type="ARBA" id="ARBA00023306"/>
    </source>
</evidence>
<accession>D2MQH1</accession>
<dbReference type="InterPro" id="IPR004101">
    <property type="entry name" value="Mur_ligase_C"/>
</dbReference>
<feature type="binding site" evidence="8">
    <location>
        <position position="22"/>
    </location>
    <ligand>
        <name>UDP-N-acetyl-alpha-D-muramoyl-L-alanyl-D-glutamate</name>
        <dbReference type="ChEBI" id="CHEBI:83900"/>
    </ligand>
</feature>
<evidence type="ECO:0000256" key="4">
    <source>
        <dbReference type="ARBA" id="ARBA00022960"/>
    </source>
</evidence>
<dbReference type="STRING" id="679192.HMPREF9013_0524"/>
<keyword evidence="7 8" id="KW-0961">Cell wall biogenesis/degradation</keyword>
<dbReference type="InterPro" id="IPR000713">
    <property type="entry name" value="Mur_ligase_N"/>
</dbReference>
<reference evidence="14" key="1">
    <citation type="submission" date="2009-12" db="EMBL/GenBank/DDBJ databases">
        <title>Sequence of Clostridiales genomosp. BVAB3 str. UPII9-5.</title>
        <authorList>
            <person name="Madupu R."/>
            <person name="Durkin A.S."/>
            <person name="Torralba M."/>
            <person name="Methe B."/>
            <person name="Sutton G.G."/>
            <person name="Strausberg R.L."/>
            <person name="Nelson K.E."/>
        </authorList>
    </citation>
    <scope>NUCLEOTIDE SEQUENCE [LARGE SCALE GENOMIC DNA]</scope>
    <source>
        <strain evidence="14">W1219</strain>
    </source>
</reference>
<dbReference type="GO" id="GO:0000287">
    <property type="term" value="F:magnesium ion binding"/>
    <property type="evidence" value="ECO:0007669"/>
    <property type="project" value="UniProtKB-UniRule"/>
</dbReference>
<comment type="PTM">
    <text evidence="8">Carboxylation is probably crucial for Mg(2+) binding and, consequently, for the gamma-phosphate positioning of ATP.</text>
</comment>
<feature type="binding site" evidence="8">
    <location>
        <position position="177"/>
    </location>
    <ligand>
        <name>UDP-N-acetyl-alpha-D-muramoyl-L-alanyl-D-glutamate</name>
        <dbReference type="ChEBI" id="CHEBI:83900"/>
    </ligand>
</feature>
<keyword evidence="5 8" id="KW-0573">Peptidoglycan synthesis</keyword>